<gene>
    <name evidence="2" type="ORF">IAA62_05165</name>
</gene>
<reference evidence="2" key="2">
    <citation type="journal article" date="2021" name="PeerJ">
        <title>Extensive microbial diversity within the chicken gut microbiome revealed by metagenomics and culture.</title>
        <authorList>
            <person name="Gilroy R."/>
            <person name="Ravi A."/>
            <person name="Getino M."/>
            <person name="Pursley I."/>
            <person name="Horton D.L."/>
            <person name="Alikhan N.F."/>
            <person name="Baker D."/>
            <person name="Gharbi K."/>
            <person name="Hall N."/>
            <person name="Watson M."/>
            <person name="Adriaenssens E.M."/>
            <person name="Foster-Nyarko E."/>
            <person name="Jarju S."/>
            <person name="Secka A."/>
            <person name="Antonio M."/>
            <person name="Oren A."/>
            <person name="Chaudhuri R.R."/>
            <person name="La Ragione R."/>
            <person name="Hildebrand F."/>
            <person name="Pallen M.J."/>
        </authorList>
    </citation>
    <scope>NUCLEOTIDE SEQUENCE</scope>
    <source>
        <strain evidence="2">CHK186-9395</strain>
    </source>
</reference>
<feature type="region of interest" description="Disordered" evidence="1">
    <location>
        <begin position="258"/>
        <end position="368"/>
    </location>
</feature>
<name>A0A9D1NF48_9FIRM</name>
<proteinExistence type="predicted"/>
<sequence>MEEEKKVTYKGYGDIILNQEDDINYYKASQEFELAQGLLLGYYDEKGDYTISEDICKELVGLDKLIDETASNKYYVSAKVGDYKLKFEIDIEKKDTKKVAYLYFKENFSLSGVLEKNFSTLVASYIDDDDINFLFRMKKAFNLFARIEAEGKDMSNLDKAAKILATKKGLLDKRSKLYYQRDNIDKAYVKEILNILKNSGPGGKRLILMYLEAVRSKSLNKLKVNKYVTLRQVLDLYMQNAMVEGYFPDKNMRQIRDARKKQMEKTNSSQAEYSANTAKKGGGKSKGGGGAKKAKGKSAGGGGKGKPAAKKGPAPFVSAPLPSDVFSNSSKPEAAPKQEENKKLFNSLPPIVGLKQSEKEPNVEERVL</sequence>
<reference evidence="2" key="1">
    <citation type="submission" date="2020-10" db="EMBL/GenBank/DDBJ databases">
        <authorList>
            <person name="Gilroy R."/>
        </authorList>
    </citation>
    <scope>NUCLEOTIDE SEQUENCE</scope>
    <source>
        <strain evidence="2">CHK186-9395</strain>
    </source>
</reference>
<accession>A0A9D1NF48</accession>
<feature type="compositionally biased region" description="Basic and acidic residues" evidence="1">
    <location>
        <begin position="334"/>
        <end position="343"/>
    </location>
</feature>
<evidence type="ECO:0000313" key="3">
    <source>
        <dbReference type="Proteomes" id="UP000886861"/>
    </source>
</evidence>
<evidence type="ECO:0000256" key="1">
    <source>
        <dbReference type="SAM" id="MobiDB-lite"/>
    </source>
</evidence>
<dbReference type="Proteomes" id="UP000886861">
    <property type="component" value="Unassembled WGS sequence"/>
</dbReference>
<dbReference type="AlphaFoldDB" id="A0A9D1NF48"/>
<feature type="compositionally biased region" description="Basic and acidic residues" evidence="1">
    <location>
        <begin position="356"/>
        <end position="368"/>
    </location>
</feature>
<protein>
    <submittedName>
        <fullName evidence="2">Uncharacterized protein</fullName>
    </submittedName>
</protein>
<dbReference type="EMBL" id="DVOJ01000018">
    <property type="protein sequence ID" value="HIV01920.1"/>
    <property type="molecule type" value="Genomic_DNA"/>
</dbReference>
<evidence type="ECO:0000313" key="2">
    <source>
        <dbReference type="EMBL" id="HIV01920.1"/>
    </source>
</evidence>
<comment type="caution">
    <text evidence="2">The sequence shown here is derived from an EMBL/GenBank/DDBJ whole genome shotgun (WGS) entry which is preliminary data.</text>
</comment>
<feature type="compositionally biased region" description="Polar residues" evidence="1">
    <location>
        <begin position="265"/>
        <end position="277"/>
    </location>
</feature>
<organism evidence="2 3">
    <name type="scientific">Candidatus Caccopulliclostridium gallistercoris</name>
    <dbReference type="NCBI Taxonomy" id="2840719"/>
    <lineage>
        <taxon>Bacteria</taxon>
        <taxon>Bacillati</taxon>
        <taxon>Bacillota</taxon>
        <taxon>Clostridia</taxon>
        <taxon>Candidatus Caccopulliclostridium</taxon>
    </lineage>
</organism>